<name>A0A0H5C7U5_CYBJN</name>
<keyword evidence="3 4" id="KW-0732">Signal</keyword>
<accession>A0A0H5C7U5</accession>
<dbReference type="InterPro" id="IPR045328">
    <property type="entry name" value="Kre9/Knh1"/>
</dbReference>
<dbReference type="GO" id="GO:0031505">
    <property type="term" value="P:fungal-type cell wall organization"/>
    <property type="evidence" value="ECO:0007669"/>
    <property type="project" value="TreeGrafter"/>
</dbReference>
<dbReference type="AlphaFoldDB" id="A0A0H5C7U5"/>
<dbReference type="InterPro" id="IPR008659">
    <property type="entry name" value="Kre9/Knh1_C"/>
</dbReference>
<dbReference type="GO" id="GO:0005576">
    <property type="term" value="C:extracellular region"/>
    <property type="evidence" value="ECO:0007669"/>
    <property type="project" value="TreeGrafter"/>
</dbReference>
<evidence type="ECO:0000259" key="5">
    <source>
        <dbReference type="Pfam" id="PF05390"/>
    </source>
</evidence>
<dbReference type="Pfam" id="PF05390">
    <property type="entry name" value="Kre9_KNH1_C"/>
    <property type="match status" value="1"/>
</dbReference>
<comment type="function">
    <text evidence="1">Involved in cell wall beta(1-&gt;6) glucan synthesis.</text>
</comment>
<dbReference type="GO" id="GO:0042546">
    <property type="term" value="P:cell wall biogenesis"/>
    <property type="evidence" value="ECO:0007669"/>
    <property type="project" value="InterPro"/>
</dbReference>
<gene>
    <name evidence="7" type="primary">KRE9</name>
    <name evidence="7" type="ORF">BN1211_4997</name>
</gene>
<organism evidence="7 8">
    <name type="scientific">Cyberlindnera jadinii (strain ATCC 18201 / CBS 1600 / BCRC 20928 / JCM 3617 / NBRC 0987 / NRRL Y-1542)</name>
    <name type="common">Torula yeast</name>
    <name type="synonym">Candida utilis</name>
    <dbReference type="NCBI Taxonomy" id="983966"/>
    <lineage>
        <taxon>Eukaryota</taxon>
        <taxon>Fungi</taxon>
        <taxon>Dikarya</taxon>
        <taxon>Ascomycota</taxon>
        <taxon>Saccharomycotina</taxon>
        <taxon>Saccharomycetes</taxon>
        <taxon>Phaffomycetales</taxon>
        <taxon>Phaffomycetaceae</taxon>
        <taxon>Cyberlindnera</taxon>
    </lineage>
</organism>
<sequence>MTASFKAPVRLALLLLLTLCVRLAHGDVSISKPLTGQTYEVSDGVAKVSVTWIESNAQPKLTDIESYTFVLCTGPNANIKAVKTLAKQIKASDISGYTYDLSIDSDVGQDGYYYIQIYATATNGWTIHYSNRFMLEGMTGSYEPTVGAVTKPPDAQTSLANGDNTMVSIDSKSFSVPYPSQTGRTRYAPMQTQPPTKITMDKSSWTRRFPTSEVSYFTSVSSSLAQVTTITPGWSYTISSGVNWASHAPDPSANGGWYAASERLTRTPTLTQAAHTAEAIVSTSTS</sequence>
<evidence type="ECO:0000256" key="4">
    <source>
        <dbReference type="SAM" id="SignalP"/>
    </source>
</evidence>
<dbReference type="InterPro" id="IPR018466">
    <property type="entry name" value="Kre9/Knh1-like_N"/>
</dbReference>
<dbReference type="PANTHER" id="PTHR28154:SF1">
    <property type="entry name" value="CELL WALL SYNTHESIS PROTEIN KNH1-RELATED"/>
    <property type="match status" value="1"/>
</dbReference>
<dbReference type="Proteomes" id="UP000038830">
    <property type="component" value="Unassembled WGS sequence"/>
</dbReference>
<evidence type="ECO:0000256" key="2">
    <source>
        <dbReference type="ARBA" id="ARBA00006816"/>
    </source>
</evidence>
<comment type="similarity">
    <text evidence="2">Belongs to the KRE9/KNH1 family.</text>
</comment>
<evidence type="ECO:0000259" key="6">
    <source>
        <dbReference type="Pfam" id="PF10342"/>
    </source>
</evidence>
<evidence type="ECO:0000313" key="7">
    <source>
        <dbReference type="EMBL" id="CEP24231.1"/>
    </source>
</evidence>
<dbReference type="GO" id="GO:0006078">
    <property type="term" value="P:(1-&gt;6)-beta-D-glucan biosynthetic process"/>
    <property type="evidence" value="ECO:0007669"/>
    <property type="project" value="InterPro"/>
</dbReference>
<feature type="domain" description="Yeast cell wall synthesis Kre9/Knh1 C-terminal" evidence="5">
    <location>
        <begin position="170"/>
        <end position="268"/>
    </location>
</feature>
<evidence type="ECO:0000256" key="3">
    <source>
        <dbReference type="ARBA" id="ARBA00022729"/>
    </source>
</evidence>
<dbReference type="Pfam" id="PF10342">
    <property type="entry name" value="Kre9_KNH"/>
    <property type="match status" value="1"/>
</dbReference>
<feature type="chain" id="PRO_5005216588" evidence="4">
    <location>
        <begin position="27"/>
        <end position="286"/>
    </location>
</feature>
<protein>
    <submittedName>
        <fullName evidence="7">KRE9 protein</fullName>
    </submittedName>
</protein>
<reference evidence="8" key="1">
    <citation type="journal article" date="2015" name="J. Biotechnol.">
        <title>The structure of the Cyberlindnera jadinii genome and its relation to Candida utilis analyzed by the occurrence of single nucleotide polymorphisms.</title>
        <authorList>
            <person name="Rupp O."/>
            <person name="Brinkrolf K."/>
            <person name="Buerth C."/>
            <person name="Kunigo M."/>
            <person name="Schneider J."/>
            <person name="Jaenicke S."/>
            <person name="Goesmann A."/>
            <person name="Puehler A."/>
            <person name="Jaeger K.-E."/>
            <person name="Ernst J.F."/>
        </authorList>
    </citation>
    <scope>NUCLEOTIDE SEQUENCE [LARGE SCALE GENOMIC DNA]</scope>
    <source>
        <strain evidence="8">ATCC 18201 / CBS 1600 / BCRC 20928 / JCM 3617 / NBRC 0987 / NRRL Y-1542</strain>
    </source>
</reference>
<feature type="domain" description="Yeast cell wall synthesis Kre9/Knh1-like N-terminal" evidence="6">
    <location>
        <begin position="39"/>
        <end position="134"/>
    </location>
</feature>
<evidence type="ECO:0000256" key="1">
    <source>
        <dbReference type="ARBA" id="ARBA00004010"/>
    </source>
</evidence>
<dbReference type="EMBL" id="CDQK01000005">
    <property type="protein sequence ID" value="CEP24231.1"/>
    <property type="molecule type" value="Genomic_DNA"/>
</dbReference>
<evidence type="ECO:0000313" key="8">
    <source>
        <dbReference type="Proteomes" id="UP000038830"/>
    </source>
</evidence>
<dbReference type="PANTHER" id="PTHR28154">
    <property type="entry name" value="CELL WALL SYNTHESIS PROTEIN KNH1-RELATED"/>
    <property type="match status" value="1"/>
</dbReference>
<feature type="signal peptide" evidence="4">
    <location>
        <begin position="1"/>
        <end position="26"/>
    </location>
</feature>
<proteinExistence type="inferred from homology"/>